<name>A0AA37MDE0_SEGBR</name>
<dbReference type="EMBL" id="NPJF01000064">
    <property type="protein sequence ID" value="OYP53426.1"/>
    <property type="molecule type" value="Genomic_DNA"/>
</dbReference>
<dbReference type="Proteomes" id="UP000216189">
    <property type="component" value="Unassembled WGS sequence"/>
</dbReference>
<keyword evidence="3" id="KW-1185">Reference proteome</keyword>
<reference evidence="2 3" key="1">
    <citation type="submission" date="2017-08" db="EMBL/GenBank/DDBJ databases">
        <title>Comparative genomics of non-oral Prevotella species.</title>
        <authorList>
            <person name="Accetto T."/>
            <person name="Nograsek B."/>
            <person name="Avgustin G."/>
        </authorList>
    </citation>
    <scope>NUCLEOTIDE SEQUENCE [LARGE SCALE GENOMIC DNA]</scope>
    <source>
        <strain evidence="2 3">TC1-1</strain>
    </source>
</reference>
<protein>
    <recommendedName>
        <fullName evidence="5">DUF3379 domain-containing protein</fullName>
    </recommendedName>
</protein>
<accession>A0AA37MDE0</accession>
<gene>
    <name evidence="2" type="ORF">CIK91_12235</name>
    <name evidence="1" type="ORF">PRRU23_08300</name>
</gene>
<dbReference type="Proteomes" id="UP000887043">
    <property type="component" value="Unassembled WGS sequence"/>
</dbReference>
<reference evidence="1" key="2">
    <citation type="submission" date="2021-08" db="EMBL/GenBank/DDBJ databases">
        <title>Prevotella lacticifex sp. nov., isolated from rumen of cow.</title>
        <authorList>
            <person name="Shinkai T."/>
            <person name="Ikeyama N."/>
            <person name="Kumagai M."/>
            <person name="Ohmori H."/>
            <person name="Sakamoto M."/>
            <person name="Ohkuma M."/>
            <person name="Mitsumori M."/>
        </authorList>
    </citation>
    <scope>NUCLEOTIDE SEQUENCE</scope>
    <source>
        <strain evidence="1">DSM 11371</strain>
    </source>
</reference>
<sequence>MTKEEKLLSDKYGKDPGFMVPKGYFEDFADRMMAQIPENSTAKVVNIRSSHWHRLRPYAVAAASVCVAIFSITTYVQNHHDSELGSASASIYKQQSNSDAWDEAVDYTMFDNADLYASMEDFGK</sequence>
<dbReference type="AlphaFoldDB" id="A0AA37MDE0"/>
<dbReference type="RefSeq" id="WP_006282331.1">
    <property type="nucleotide sequence ID" value="NZ_BPTR01000001.1"/>
</dbReference>
<evidence type="ECO:0000313" key="3">
    <source>
        <dbReference type="Proteomes" id="UP000216189"/>
    </source>
</evidence>
<proteinExistence type="predicted"/>
<evidence type="ECO:0000313" key="1">
    <source>
        <dbReference type="EMBL" id="GJG27130.1"/>
    </source>
</evidence>
<evidence type="ECO:0000313" key="2">
    <source>
        <dbReference type="EMBL" id="OYP53426.1"/>
    </source>
</evidence>
<dbReference type="EMBL" id="BPTR01000001">
    <property type="protein sequence ID" value="GJG27130.1"/>
    <property type="molecule type" value="Genomic_DNA"/>
</dbReference>
<organism evidence="1 4">
    <name type="scientific">Segatella bryantii</name>
    <name type="common">Prevotella bryantii</name>
    <dbReference type="NCBI Taxonomy" id="77095"/>
    <lineage>
        <taxon>Bacteria</taxon>
        <taxon>Pseudomonadati</taxon>
        <taxon>Bacteroidota</taxon>
        <taxon>Bacteroidia</taxon>
        <taxon>Bacteroidales</taxon>
        <taxon>Prevotellaceae</taxon>
        <taxon>Segatella</taxon>
    </lineage>
</organism>
<evidence type="ECO:0008006" key="5">
    <source>
        <dbReference type="Google" id="ProtNLM"/>
    </source>
</evidence>
<evidence type="ECO:0000313" key="4">
    <source>
        <dbReference type="Proteomes" id="UP000887043"/>
    </source>
</evidence>
<dbReference type="GeneID" id="72479821"/>
<comment type="caution">
    <text evidence="1">The sequence shown here is derived from an EMBL/GenBank/DDBJ whole genome shotgun (WGS) entry which is preliminary data.</text>
</comment>